<reference evidence="2" key="1">
    <citation type="submission" date="2022-07" db="EMBL/GenBank/DDBJ databases">
        <title>Phylogenomic reconstructions and comparative analyses of Kickxellomycotina fungi.</title>
        <authorList>
            <person name="Reynolds N.K."/>
            <person name="Stajich J.E."/>
            <person name="Barry K."/>
            <person name="Grigoriev I.V."/>
            <person name="Crous P."/>
            <person name="Smith M.E."/>
        </authorList>
    </citation>
    <scope>NUCLEOTIDE SEQUENCE</scope>
    <source>
        <strain evidence="2">RSA 1196</strain>
    </source>
</reference>
<accession>A0A9W8ANS8</accession>
<evidence type="ECO:0000313" key="3">
    <source>
        <dbReference type="Proteomes" id="UP001150925"/>
    </source>
</evidence>
<comment type="caution">
    <text evidence="2">The sequence shown here is derived from an EMBL/GenBank/DDBJ whole genome shotgun (WGS) entry which is preliminary data.</text>
</comment>
<gene>
    <name evidence="2" type="ORF">IWQ62_006569</name>
</gene>
<protein>
    <submittedName>
        <fullName evidence="2">Uncharacterized protein</fullName>
    </submittedName>
</protein>
<keyword evidence="3" id="KW-1185">Reference proteome</keyword>
<dbReference type="Proteomes" id="UP001150925">
    <property type="component" value="Unassembled WGS sequence"/>
</dbReference>
<feature type="non-terminal residue" evidence="2">
    <location>
        <position position="71"/>
    </location>
</feature>
<proteinExistence type="predicted"/>
<feature type="region of interest" description="Disordered" evidence="1">
    <location>
        <begin position="43"/>
        <end position="71"/>
    </location>
</feature>
<dbReference type="AlphaFoldDB" id="A0A9W8ANS8"/>
<evidence type="ECO:0000313" key="2">
    <source>
        <dbReference type="EMBL" id="KAJ1950439.1"/>
    </source>
</evidence>
<name>A0A9W8ANS8_9FUNG</name>
<feature type="compositionally biased region" description="Pro residues" evidence="1">
    <location>
        <begin position="43"/>
        <end position="54"/>
    </location>
</feature>
<organism evidence="2 3">
    <name type="scientific">Dispira parvispora</name>
    <dbReference type="NCBI Taxonomy" id="1520584"/>
    <lineage>
        <taxon>Eukaryota</taxon>
        <taxon>Fungi</taxon>
        <taxon>Fungi incertae sedis</taxon>
        <taxon>Zoopagomycota</taxon>
        <taxon>Kickxellomycotina</taxon>
        <taxon>Dimargaritomycetes</taxon>
        <taxon>Dimargaritales</taxon>
        <taxon>Dimargaritaceae</taxon>
        <taxon>Dispira</taxon>
    </lineage>
</organism>
<evidence type="ECO:0000256" key="1">
    <source>
        <dbReference type="SAM" id="MobiDB-lite"/>
    </source>
</evidence>
<dbReference type="EMBL" id="JANBPY010003734">
    <property type="protein sequence ID" value="KAJ1950439.1"/>
    <property type="molecule type" value="Genomic_DNA"/>
</dbReference>
<sequence>MPTGQKISAGGVFTALAFIGKTRKRQKDKRKLKRRSTFDIFAPLPPELLRPEYPPNSTANPTAAGPSAGPP</sequence>